<dbReference type="SMART" id="SM00363">
    <property type="entry name" value="S4"/>
    <property type="match status" value="1"/>
</dbReference>
<dbReference type="GO" id="GO:0120159">
    <property type="term" value="F:rRNA pseudouridine synthase activity"/>
    <property type="evidence" value="ECO:0007669"/>
    <property type="project" value="UniProtKB-ARBA"/>
</dbReference>
<dbReference type="InterPro" id="IPR036986">
    <property type="entry name" value="S4_RNA-bd_sf"/>
</dbReference>
<gene>
    <name evidence="8" type="ORF">SAMN05660462_02815</name>
</gene>
<evidence type="ECO:0000256" key="3">
    <source>
        <dbReference type="ARBA" id="ARBA00023235"/>
    </source>
</evidence>
<dbReference type="Gene3D" id="3.10.290.10">
    <property type="entry name" value="RNA-binding S4 domain"/>
    <property type="match status" value="1"/>
</dbReference>
<dbReference type="Pfam" id="PF01479">
    <property type="entry name" value="S4"/>
    <property type="match status" value="1"/>
</dbReference>
<dbReference type="STRING" id="415015.SAMN05660462_02815"/>
<evidence type="ECO:0000256" key="6">
    <source>
        <dbReference type="RuleBase" id="RU362028"/>
    </source>
</evidence>
<dbReference type="InterPro" id="IPR006224">
    <property type="entry name" value="PsdUridine_synth_RluA-like_CS"/>
</dbReference>
<dbReference type="SUPFAM" id="SSF55174">
    <property type="entry name" value="Alpha-L RNA-binding motif"/>
    <property type="match status" value="1"/>
</dbReference>
<keyword evidence="3 6" id="KW-0413">Isomerase</keyword>
<dbReference type="GO" id="GO:0003723">
    <property type="term" value="F:RNA binding"/>
    <property type="evidence" value="ECO:0007669"/>
    <property type="project" value="UniProtKB-KW"/>
</dbReference>
<evidence type="ECO:0000259" key="7">
    <source>
        <dbReference type="SMART" id="SM00363"/>
    </source>
</evidence>
<evidence type="ECO:0000256" key="4">
    <source>
        <dbReference type="PIRSR" id="PIRSR606225-1"/>
    </source>
</evidence>
<dbReference type="InterPro" id="IPR006225">
    <property type="entry name" value="PsdUridine_synth_RluC/D"/>
</dbReference>
<dbReference type="InterPro" id="IPR006145">
    <property type="entry name" value="PsdUridine_synth_RsuA/RluA"/>
</dbReference>
<accession>A0A1H3SB35</accession>
<name>A0A1H3SB35_9FIRM</name>
<dbReference type="EMBL" id="FNQE01000040">
    <property type="protein sequence ID" value="SDZ35182.1"/>
    <property type="molecule type" value="Genomic_DNA"/>
</dbReference>
<evidence type="ECO:0000313" key="9">
    <source>
        <dbReference type="Proteomes" id="UP000198625"/>
    </source>
</evidence>
<sequence>MKEILIDRNEHNQRIDRFLKKYLPDASLSFIYKMLRKKNIKLNGSKAKPEDIIKENDTIQLYLSDETINKFMARPKEIIKAKDINIIYEDDNIVLINKPKGILSHGTGKNYENNVVDSLISYLYEKKEYNPRLEKTFTPSICNRLDRNTSGIIIGAKNFTALQLINEAIRDGQIKRYYKCIVKGNIEKGKELKGFLTKDEEKNEVQITQRMVEGSKEIHTIVNPIITNGQYSLIEIDLITGRTHQIRAHLSSIGHPIVGDIKYGSKQINEKFKREFNLRSQFLYAYKVEFKGLKDSLEYLNGKGFVVQGDEELINIEKNLFNKL</sequence>
<proteinExistence type="inferred from homology"/>
<dbReference type="PROSITE" id="PS01129">
    <property type="entry name" value="PSI_RLU"/>
    <property type="match status" value="1"/>
</dbReference>
<dbReference type="AlphaFoldDB" id="A0A1H3SB35"/>
<dbReference type="PANTHER" id="PTHR21600:SF83">
    <property type="entry name" value="PSEUDOURIDYLATE SYNTHASE RPUSD4, MITOCHONDRIAL"/>
    <property type="match status" value="1"/>
</dbReference>
<dbReference type="Pfam" id="PF00849">
    <property type="entry name" value="PseudoU_synth_2"/>
    <property type="match status" value="1"/>
</dbReference>
<dbReference type="PROSITE" id="PS50889">
    <property type="entry name" value="S4"/>
    <property type="match status" value="1"/>
</dbReference>
<dbReference type="Gene3D" id="3.30.2350.10">
    <property type="entry name" value="Pseudouridine synthase"/>
    <property type="match status" value="1"/>
</dbReference>
<evidence type="ECO:0000313" key="8">
    <source>
        <dbReference type="EMBL" id="SDZ35182.1"/>
    </source>
</evidence>
<organism evidence="8 9">
    <name type="scientific">Proteiniborus ethanoligenes</name>
    <dbReference type="NCBI Taxonomy" id="415015"/>
    <lineage>
        <taxon>Bacteria</taxon>
        <taxon>Bacillati</taxon>
        <taxon>Bacillota</taxon>
        <taxon>Clostridia</taxon>
        <taxon>Eubacteriales</taxon>
        <taxon>Proteiniborus</taxon>
    </lineage>
</organism>
<keyword evidence="9" id="KW-1185">Reference proteome</keyword>
<comment type="similarity">
    <text evidence="2 6">Belongs to the pseudouridine synthase RluA family.</text>
</comment>
<dbReference type="PANTHER" id="PTHR21600">
    <property type="entry name" value="MITOCHONDRIAL RNA PSEUDOURIDINE SYNTHASE"/>
    <property type="match status" value="1"/>
</dbReference>
<dbReference type="InterPro" id="IPR020103">
    <property type="entry name" value="PsdUridine_synth_cat_dom_sf"/>
</dbReference>
<dbReference type="OrthoDB" id="9807829at2"/>
<dbReference type="RefSeq" id="WP_091732655.1">
    <property type="nucleotide sequence ID" value="NZ_FNQE01000040.1"/>
</dbReference>
<evidence type="ECO:0000256" key="1">
    <source>
        <dbReference type="ARBA" id="ARBA00000073"/>
    </source>
</evidence>
<comment type="function">
    <text evidence="6">Responsible for synthesis of pseudouridine from uracil.</text>
</comment>
<dbReference type="EC" id="5.4.99.-" evidence="6"/>
<dbReference type="NCBIfam" id="TIGR00005">
    <property type="entry name" value="rluA_subfam"/>
    <property type="match status" value="1"/>
</dbReference>
<feature type="active site" evidence="4">
    <location>
        <position position="146"/>
    </location>
</feature>
<reference evidence="8 9" key="1">
    <citation type="submission" date="2016-10" db="EMBL/GenBank/DDBJ databases">
        <authorList>
            <person name="de Groot N.N."/>
        </authorList>
    </citation>
    <scope>NUCLEOTIDE SEQUENCE [LARGE SCALE GENOMIC DNA]</scope>
    <source>
        <strain evidence="8 9">DSM 21650</strain>
    </source>
</reference>
<dbReference type="CDD" id="cd02869">
    <property type="entry name" value="PseudoU_synth_RluA_like"/>
    <property type="match status" value="1"/>
</dbReference>
<keyword evidence="5" id="KW-0694">RNA-binding</keyword>
<dbReference type="CDD" id="cd00165">
    <property type="entry name" value="S4"/>
    <property type="match status" value="1"/>
</dbReference>
<comment type="catalytic activity">
    <reaction evidence="1 6">
        <text>a uridine in RNA = a pseudouridine in RNA</text>
        <dbReference type="Rhea" id="RHEA:48348"/>
        <dbReference type="Rhea" id="RHEA-COMP:12068"/>
        <dbReference type="Rhea" id="RHEA-COMP:12069"/>
        <dbReference type="ChEBI" id="CHEBI:65314"/>
        <dbReference type="ChEBI" id="CHEBI:65315"/>
    </reaction>
</comment>
<evidence type="ECO:0000256" key="2">
    <source>
        <dbReference type="ARBA" id="ARBA00010876"/>
    </source>
</evidence>
<dbReference type="InterPro" id="IPR050188">
    <property type="entry name" value="RluA_PseudoU_synthase"/>
</dbReference>
<evidence type="ECO:0000256" key="5">
    <source>
        <dbReference type="PROSITE-ProRule" id="PRU00182"/>
    </source>
</evidence>
<dbReference type="InterPro" id="IPR002942">
    <property type="entry name" value="S4_RNA-bd"/>
</dbReference>
<dbReference type="SUPFAM" id="SSF55120">
    <property type="entry name" value="Pseudouridine synthase"/>
    <property type="match status" value="1"/>
</dbReference>
<protein>
    <recommendedName>
        <fullName evidence="6">Pseudouridine synthase</fullName>
        <ecNumber evidence="6">5.4.99.-</ecNumber>
    </recommendedName>
</protein>
<dbReference type="GO" id="GO:0000455">
    <property type="term" value="P:enzyme-directed rRNA pseudouridine synthesis"/>
    <property type="evidence" value="ECO:0007669"/>
    <property type="project" value="UniProtKB-ARBA"/>
</dbReference>
<dbReference type="Proteomes" id="UP000198625">
    <property type="component" value="Unassembled WGS sequence"/>
</dbReference>
<feature type="domain" description="RNA-binding S4" evidence="7">
    <location>
        <begin position="13"/>
        <end position="77"/>
    </location>
</feature>